<dbReference type="RefSeq" id="WP_144889082.1">
    <property type="nucleotide sequence ID" value="NZ_VLKO01000001.1"/>
</dbReference>
<name>A0ABY3FNB8_9FLAO</name>
<proteinExistence type="predicted"/>
<gene>
    <name evidence="1" type="ORF">IQ05_00246</name>
</gene>
<evidence type="ECO:0008006" key="3">
    <source>
        <dbReference type="Google" id="ProtNLM"/>
    </source>
</evidence>
<comment type="caution">
    <text evidence="1">The sequence shown here is derived from an EMBL/GenBank/DDBJ whole genome shotgun (WGS) entry which is preliminary data.</text>
</comment>
<accession>A0ABY3FNB8</accession>
<dbReference type="Proteomes" id="UP000317519">
    <property type="component" value="Unassembled WGS sequence"/>
</dbReference>
<protein>
    <recommendedName>
        <fullName evidence="3">Outer membrane lipoprotein-sorting protein</fullName>
    </recommendedName>
</protein>
<sequence length="221" mass="25581">MIIKKIILTVLISISLSANGQYKRHNFNSKELNTILRSEIGAEIFTTGQKSFQEAVKIIACPDFKLNFVKFPYKIGDILPYLEDKKQYRLYFNPALKDYLDRGTIGIAFDKEKSIYVPYIDSFNGLLTKDQKEKLIVENAIYINPDCADCLKKVFIYNGKASNILKFTYQEFINDMARPAFNQELQYDLSESNIIGFKGMRIEILNTSNIEIEYKVLSEFK</sequence>
<organism evidence="1 2">
    <name type="scientific">Flavobacterium tiangeerense</name>
    <dbReference type="NCBI Taxonomy" id="459471"/>
    <lineage>
        <taxon>Bacteria</taxon>
        <taxon>Pseudomonadati</taxon>
        <taxon>Bacteroidota</taxon>
        <taxon>Flavobacteriia</taxon>
        <taxon>Flavobacteriales</taxon>
        <taxon>Flavobacteriaceae</taxon>
        <taxon>Flavobacterium</taxon>
    </lineage>
</organism>
<evidence type="ECO:0000313" key="2">
    <source>
        <dbReference type="Proteomes" id="UP000317519"/>
    </source>
</evidence>
<keyword evidence="2" id="KW-1185">Reference proteome</keyword>
<evidence type="ECO:0000313" key="1">
    <source>
        <dbReference type="EMBL" id="TWI03309.1"/>
    </source>
</evidence>
<dbReference type="EMBL" id="VLKO01000001">
    <property type="protein sequence ID" value="TWI03309.1"/>
    <property type="molecule type" value="Genomic_DNA"/>
</dbReference>
<reference evidence="1 2" key="1">
    <citation type="journal article" date="2015" name="Stand. Genomic Sci.">
        <title>Genomic Encyclopedia of Bacterial and Archaeal Type Strains, Phase III: the genomes of soil and plant-associated and newly described type strains.</title>
        <authorList>
            <person name="Whitman W.B."/>
            <person name="Woyke T."/>
            <person name="Klenk H.P."/>
            <person name="Zhou Y."/>
            <person name="Lilburn T.G."/>
            <person name="Beck B.J."/>
            <person name="De Vos P."/>
            <person name="Vandamme P."/>
            <person name="Eisen J.A."/>
            <person name="Garrity G."/>
            <person name="Hugenholtz P."/>
            <person name="Kyrpides N.C."/>
        </authorList>
    </citation>
    <scope>NUCLEOTIDE SEQUENCE [LARGE SCALE GENOMIC DNA]</scope>
    <source>
        <strain evidence="1 2">CGMCC 1.6847</strain>
    </source>
</reference>